<keyword evidence="2" id="KW-1185">Reference proteome</keyword>
<dbReference type="AlphaFoldDB" id="A0A1G7C516"/>
<feature type="non-terminal residue" evidence="1">
    <location>
        <position position="55"/>
    </location>
</feature>
<organism evidence="1 2">
    <name type="scientific">Paraburkholderia lycopersici</name>
    <dbReference type="NCBI Taxonomy" id="416944"/>
    <lineage>
        <taxon>Bacteria</taxon>
        <taxon>Pseudomonadati</taxon>
        <taxon>Pseudomonadota</taxon>
        <taxon>Betaproteobacteria</taxon>
        <taxon>Burkholderiales</taxon>
        <taxon>Burkholderiaceae</taxon>
        <taxon>Paraburkholderia</taxon>
    </lineage>
</organism>
<sequence length="55" mass="6097">MSAIESVLQERRVFAPSEQTVAGATVSGMEAYKALCAEAERDYEGFWARLARETL</sequence>
<name>A0A1G7C516_9BURK</name>
<gene>
    <name evidence="1" type="ORF">SAMN05421548_1431</name>
</gene>
<dbReference type="EMBL" id="FMYQ01000043">
    <property type="protein sequence ID" value="SDE34411.1"/>
    <property type="molecule type" value="Genomic_DNA"/>
</dbReference>
<dbReference type="STRING" id="416944.SAMN05421548_1431"/>
<evidence type="ECO:0000313" key="2">
    <source>
        <dbReference type="Proteomes" id="UP000198908"/>
    </source>
</evidence>
<proteinExistence type="predicted"/>
<reference evidence="2" key="1">
    <citation type="submission" date="2016-09" db="EMBL/GenBank/DDBJ databases">
        <authorList>
            <person name="Varghese N."/>
            <person name="Submissions S."/>
        </authorList>
    </citation>
    <scope>NUCLEOTIDE SEQUENCE [LARGE SCALE GENOMIC DNA]</scope>
    <source>
        <strain evidence="2">TNe-862</strain>
    </source>
</reference>
<dbReference type="Proteomes" id="UP000198908">
    <property type="component" value="Unassembled WGS sequence"/>
</dbReference>
<protein>
    <submittedName>
        <fullName evidence="1">Acetyl-CoA synthetase</fullName>
    </submittedName>
</protein>
<evidence type="ECO:0000313" key="1">
    <source>
        <dbReference type="EMBL" id="SDE34411.1"/>
    </source>
</evidence>
<accession>A0A1G7C516</accession>